<gene>
    <name evidence="18" type="ORF">B0J12DRAFT_643703</name>
</gene>
<name>A0ABQ8GT69_9PEZI</name>
<keyword evidence="5 15" id="KW-0489">Methyltransferase</keyword>
<evidence type="ECO:0000256" key="1">
    <source>
        <dbReference type="ARBA" id="ARBA00003482"/>
    </source>
</evidence>
<evidence type="ECO:0000313" key="18">
    <source>
        <dbReference type="EMBL" id="KAH7063678.1"/>
    </source>
</evidence>
<sequence length="525" mass="58523">MNIDFKKKPVIRTQTVLVRRSNTPAQSPSPQATPRPRPKLPTPVSRAPASSSRLNGATVSSHVAAAGSRRHVSAPAVPTVKRTLIKRKAPTPATPLSSDSEGSDADDSLDRELTPRKRIRASHSLEPDLQRKLRAAPLKPADGSNAPVRLKILHGADLVKSDHWKDDSVQGYHATKDFKPAFEGLDEIPVVGLQYPSRSQPERFSLVYPRESDGYKPLEDIIQSVETICKHYFPDEAETLIDEGTGYPRRLKRAVQQQSISAFKDVLAEFNKMVSGAVASGKTDRALDELQSMPLSLTEYILSQTYARTVSPRVNSLRRYEAGSNNVYGELLPRFVHRIFQETKLKSDQIFVDLGSGVGNVVLQAALEVGCESWGVESMPNPSYCASLQKREIMPRARLWNISLGKINLLADDFLENQEVGRVLNRADVIVVNNKAFSPQLNGALLDKFLDLKEGAKIVSLKPFVDPDHEIKSHNVNDRVNLFSCTEKEYFSGSVSWTDEGGKYYIQVKDRSRLDKFLEGSRRRR</sequence>
<protein>
    <recommendedName>
        <fullName evidence="4 15">Histone-lysine N-methyltransferase, H3 lysine-79 specific</fullName>
        <ecNumber evidence="3 15">2.1.1.360</ecNumber>
    </recommendedName>
    <alternativeName>
        <fullName evidence="13 15">Histone H3-K79 methyltransferase</fullName>
    </alternativeName>
</protein>
<dbReference type="EMBL" id="JAGTJR010000002">
    <property type="protein sequence ID" value="KAH7063678.1"/>
    <property type="molecule type" value="Genomic_DNA"/>
</dbReference>
<dbReference type="GO" id="GO:0008168">
    <property type="term" value="F:methyltransferase activity"/>
    <property type="evidence" value="ECO:0007669"/>
    <property type="project" value="UniProtKB-KW"/>
</dbReference>
<evidence type="ECO:0000256" key="14">
    <source>
        <dbReference type="ARBA" id="ARBA00047770"/>
    </source>
</evidence>
<evidence type="ECO:0000256" key="12">
    <source>
        <dbReference type="ARBA" id="ARBA00023242"/>
    </source>
</evidence>
<accession>A0ABQ8GT69</accession>
<keyword evidence="10 15" id="KW-0805">Transcription regulation</keyword>
<keyword evidence="8" id="KW-0677">Repeat</keyword>
<comment type="function">
    <text evidence="1 15">Histone methyltransferase that specifically trimethylates histone H3 to form H3K79me3. This methylation is required for telomere silencing and for the pachytene checkpoint during the meiotic cell cycle by allowing the recruitment of RAD9 to double strand breaks. Nucleosomes are preferred as substrate compared to free histone.</text>
</comment>
<dbReference type="Gene3D" id="1.10.260.170">
    <property type="match status" value="1"/>
</dbReference>
<dbReference type="PANTHER" id="PTHR21451:SF0">
    <property type="entry name" value="HISTONE-LYSINE N-METHYLTRANSFERASE, H3 LYSINE-79 SPECIFIC"/>
    <property type="match status" value="1"/>
</dbReference>
<keyword evidence="11 15" id="KW-0804">Transcription</keyword>
<dbReference type="PANTHER" id="PTHR21451">
    <property type="entry name" value="HISTONE H3 METHYLTRANSFERASE"/>
    <property type="match status" value="1"/>
</dbReference>
<feature type="region of interest" description="Disordered" evidence="16">
    <location>
        <begin position="1"/>
        <end position="131"/>
    </location>
</feature>
<feature type="compositionally biased region" description="Pro residues" evidence="16">
    <location>
        <begin position="31"/>
        <end position="41"/>
    </location>
</feature>
<evidence type="ECO:0000256" key="4">
    <source>
        <dbReference type="ARBA" id="ARBA00020987"/>
    </source>
</evidence>
<dbReference type="InterPro" id="IPR030445">
    <property type="entry name" value="H3-K79_meTrfase"/>
</dbReference>
<comment type="catalytic activity">
    <reaction evidence="14 15">
        <text>L-lysyl(79)-[histone H3] + 3 S-adenosyl-L-methionine = N(6),N(6),N(6)-trimethyl-L-lysyl(79)-[histone H3] + 3 S-adenosyl-L-homocysteine + 3 H(+)</text>
        <dbReference type="Rhea" id="RHEA:60328"/>
        <dbReference type="Rhea" id="RHEA-COMP:15549"/>
        <dbReference type="Rhea" id="RHEA-COMP:15552"/>
        <dbReference type="ChEBI" id="CHEBI:15378"/>
        <dbReference type="ChEBI" id="CHEBI:29969"/>
        <dbReference type="ChEBI" id="CHEBI:57856"/>
        <dbReference type="ChEBI" id="CHEBI:59789"/>
        <dbReference type="ChEBI" id="CHEBI:61961"/>
        <dbReference type="EC" id="2.1.1.360"/>
    </reaction>
</comment>
<dbReference type="Proteomes" id="UP000774617">
    <property type="component" value="Unassembled WGS sequence"/>
</dbReference>
<feature type="domain" description="DOT1" evidence="17">
    <location>
        <begin position="202"/>
        <end position="522"/>
    </location>
</feature>
<dbReference type="CDD" id="cd02440">
    <property type="entry name" value="AdoMet_MTases"/>
    <property type="match status" value="1"/>
</dbReference>
<comment type="caution">
    <text evidence="18">The sequence shown here is derived from an EMBL/GenBank/DDBJ whole genome shotgun (WGS) entry which is preliminary data.</text>
</comment>
<keyword evidence="12 15" id="KW-0539">Nucleus</keyword>
<keyword evidence="7 15" id="KW-0949">S-adenosyl-L-methionine</keyword>
<dbReference type="GO" id="GO:0032259">
    <property type="term" value="P:methylation"/>
    <property type="evidence" value="ECO:0007669"/>
    <property type="project" value="UniProtKB-KW"/>
</dbReference>
<feature type="compositionally biased region" description="Polar residues" evidence="16">
    <location>
        <begin position="12"/>
        <end position="30"/>
    </location>
</feature>
<keyword evidence="6 15" id="KW-0808">Transferase</keyword>
<organism evidence="18 19">
    <name type="scientific">Macrophomina phaseolina</name>
    <dbReference type="NCBI Taxonomy" id="35725"/>
    <lineage>
        <taxon>Eukaryota</taxon>
        <taxon>Fungi</taxon>
        <taxon>Dikarya</taxon>
        <taxon>Ascomycota</taxon>
        <taxon>Pezizomycotina</taxon>
        <taxon>Dothideomycetes</taxon>
        <taxon>Dothideomycetes incertae sedis</taxon>
        <taxon>Botryosphaeriales</taxon>
        <taxon>Botryosphaeriaceae</taxon>
        <taxon>Macrophomina</taxon>
    </lineage>
</organism>
<dbReference type="Pfam" id="PF08123">
    <property type="entry name" value="DOT1"/>
    <property type="match status" value="1"/>
</dbReference>
<evidence type="ECO:0000256" key="8">
    <source>
        <dbReference type="ARBA" id="ARBA00022737"/>
    </source>
</evidence>
<proteinExistence type="inferred from homology"/>
<dbReference type="PROSITE" id="PS51569">
    <property type="entry name" value="DOT1"/>
    <property type="match status" value="1"/>
</dbReference>
<dbReference type="SUPFAM" id="SSF53335">
    <property type="entry name" value="S-adenosyl-L-methionine-dependent methyltransferases"/>
    <property type="match status" value="1"/>
</dbReference>
<reference evidence="18 19" key="1">
    <citation type="journal article" date="2021" name="Nat. Commun.">
        <title>Genetic determinants of endophytism in the Arabidopsis root mycobiome.</title>
        <authorList>
            <person name="Mesny F."/>
            <person name="Miyauchi S."/>
            <person name="Thiergart T."/>
            <person name="Pickel B."/>
            <person name="Atanasova L."/>
            <person name="Karlsson M."/>
            <person name="Huettel B."/>
            <person name="Barry K.W."/>
            <person name="Haridas S."/>
            <person name="Chen C."/>
            <person name="Bauer D."/>
            <person name="Andreopoulos W."/>
            <person name="Pangilinan J."/>
            <person name="LaButti K."/>
            <person name="Riley R."/>
            <person name="Lipzen A."/>
            <person name="Clum A."/>
            <person name="Drula E."/>
            <person name="Henrissat B."/>
            <person name="Kohler A."/>
            <person name="Grigoriev I.V."/>
            <person name="Martin F.M."/>
            <person name="Hacquard S."/>
        </authorList>
    </citation>
    <scope>NUCLEOTIDE SEQUENCE [LARGE SCALE GENOMIC DNA]</scope>
    <source>
        <strain evidence="18 19">MPI-SDFR-AT-0080</strain>
    </source>
</reference>
<comment type="similarity">
    <text evidence="15">Belongs to the class I-like SAM-binding methyltransferase superfamily. DOT1 family.</text>
</comment>
<evidence type="ECO:0000313" key="19">
    <source>
        <dbReference type="Proteomes" id="UP000774617"/>
    </source>
</evidence>
<keyword evidence="19" id="KW-1185">Reference proteome</keyword>
<keyword evidence="9 15" id="KW-0156">Chromatin regulator</keyword>
<evidence type="ECO:0000259" key="17">
    <source>
        <dbReference type="PROSITE" id="PS51569"/>
    </source>
</evidence>
<dbReference type="Gene3D" id="3.40.50.150">
    <property type="entry name" value="Vaccinia Virus protein VP39"/>
    <property type="match status" value="1"/>
</dbReference>
<evidence type="ECO:0000256" key="5">
    <source>
        <dbReference type="ARBA" id="ARBA00022603"/>
    </source>
</evidence>
<evidence type="ECO:0000256" key="11">
    <source>
        <dbReference type="ARBA" id="ARBA00023163"/>
    </source>
</evidence>
<evidence type="ECO:0000256" key="10">
    <source>
        <dbReference type="ARBA" id="ARBA00023015"/>
    </source>
</evidence>
<evidence type="ECO:0000256" key="16">
    <source>
        <dbReference type="SAM" id="MobiDB-lite"/>
    </source>
</evidence>
<evidence type="ECO:0000256" key="7">
    <source>
        <dbReference type="ARBA" id="ARBA00022691"/>
    </source>
</evidence>
<evidence type="ECO:0000256" key="9">
    <source>
        <dbReference type="ARBA" id="ARBA00022853"/>
    </source>
</evidence>
<evidence type="ECO:0000256" key="6">
    <source>
        <dbReference type="ARBA" id="ARBA00022679"/>
    </source>
</evidence>
<dbReference type="InterPro" id="IPR025789">
    <property type="entry name" value="DOT1_dom"/>
</dbReference>
<evidence type="ECO:0000256" key="15">
    <source>
        <dbReference type="PIRNR" id="PIRNR017570"/>
    </source>
</evidence>
<evidence type="ECO:0000256" key="13">
    <source>
        <dbReference type="ARBA" id="ARBA00029821"/>
    </source>
</evidence>
<comment type="subcellular location">
    <subcellularLocation>
        <location evidence="2 15">Nucleus</location>
    </subcellularLocation>
</comment>
<evidence type="ECO:0000256" key="2">
    <source>
        <dbReference type="ARBA" id="ARBA00004123"/>
    </source>
</evidence>
<feature type="compositionally biased region" description="Polar residues" evidence="16">
    <location>
        <begin position="48"/>
        <end position="61"/>
    </location>
</feature>
<dbReference type="PIRSF" id="PIRSF017570">
    <property type="entry name" value="Histone_H3-K79_MeTrfase"/>
    <property type="match status" value="1"/>
</dbReference>
<evidence type="ECO:0000256" key="3">
    <source>
        <dbReference type="ARBA" id="ARBA00012190"/>
    </source>
</evidence>
<dbReference type="EC" id="2.1.1.360" evidence="3 15"/>
<dbReference type="InterPro" id="IPR029063">
    <property type="entry name" value="SAM-dependent_MTases_sf"/>
</dbReference>
<dbReference type="InterPro" id="IPR021162">
    <property type="entry name" value="Dot1"/>
</dbReference>